<name>A0A6S7JIX7_PARCT</name>
<accession>A0A6S7JIX7</accession>
<proteinExistence type="predicted"/>
<keyword evidence="2" id="KW-1185">Reference proteome</keyword>
<dbReference type="AlphaFoldDB" id="A0A6S7JIX7"/>
<protein>
    <submittedName>
        <fullName evidence="1">Uncharacterized protein</fullName>
    </submittedName>
</protein>
<dbReference type="SUPFAM" id="SSF117281">
    <property type="entry name" value="Kelch motif"/>
    <property type="match status" value="1"/>
</dbReference>
<dbReference type="EMBL" id="CACRXK020009198">
    <property type="protein sequence ID" value="CAB4016642.1"/>
    <property type="molecule type" value="Genomic_DNA"/>
</dbReference>
<reference evidence="1" key="1">
    <citation type="submission" date="2020-04" db="EMBL/GenBank/DDBJ databases">
        <authorList>
            <person name="Alioto T."/>
            <person name="Alioto T."/>
            <person name="Gomez Garrido J."/>
        </authorList>
    </citation>
    <scope>NUCLEOTIDE SEQUENCE</scope>
    <source>
        <strain evidence="1">A484AB</strain>
    </source>
</reference>
<evidence type="ECO:0000313" key="1">
    <source>
        <dbReference type="EMBL" id="CAB4016642.1"/>
    </source>
</evidence>
<gene>
    <name evidence="1" type="ORF">PACLA_8A058815</name>
</gene>
<dbReference type="InterPro" id="IPR015915">
    <property type="entry name" value="Kelch-typ_b-propeller"/>
</dbReference>
<comment type="caution">
    <text evidence="1">The sequence shown here is derived from an EMBL/GenBank/DDBJ whole genome shotgun (WGS) entry which is preliminary data.</text>
</comment>
<organism evidence="1 2">
    <name type="scientific">Paramuricea clavata</name>
    <name type="common">Red gorgonian</name>
    <name type="synonym">Violescent sea-whip</name>
    <dbReference type="NCBI Taxonomy" id="317549"/>
    <lineage>
        <taxon>Eukaryota</taxon>
        <taxon>Metazoa</taxon>
        <taxon>Cnidaria</taxon>
        <taxon>Anthozoa</taxon>
        <taxon>Octocorallia</taxon>
        <taxon>Malacalcyonacea</taxon>
        <taxon>Plexauridae</taxon>
        <taxon>Paramuricea</taxon>
    </lineage>
</organism>
<sequence>MTEMLNQLLQGSNVNNNGTQALDPPVPVNNQDIILGGFYVPGDESVSNTVEKFNIVEGKSTQLPKLNHPQVSSPSCIYNEVIITGSYFYYNWYLFKQRF</sequence>
<dbReference type="Proteomes" id="UP001152795">
    <property type="component" value="Unassembled WGS sequence"/>
</dbReference>
<evidence type="ECO:0000313" key="2">
    <source>
        <dbReference type="Proteomes" id="UP001152795"/>
    </source>
</evidence>